<gene>
    <name evidence="4" type="primary">LOC104743413</name>
</gene>
<proteinExistence type="predicted"/>
<feature type="compositionally biased region" description="Basic residues" evidence="1">
    <location>
        <begin position="231"/>
        <end position="242"/>
    </location>
</feature>
<name>A0ABM0VXZ2_CAMSA</name>
<dbReference type="GeneID" id="104743413"/>
<protein>
    <submittedName>
        <fullName evidence="4">Glutathione S-transferase T3-like</fullName>
    </submittedName>
</protein>
<reference evidence="4" key="2">
    <citation type="submission" date="2025-08" db="UniProtKB">
        <authorList>
            <consortium name="RefSeq"/>
        </authorList>
    </citation>
    <scope>IDENTIFICATION</scope>
    <source>
        <tissue evidence="4">Leaf</tissue>
    </source>
</reference>
<accession>A0ABM0VXZ2</accession>
<feature type="compositionally biased region" description="Polar residues" evidence="1">
    <location>
        <begin position="187"/>
        <end position="197"/>
    </location>
</feature>
<feature type="domain" description="Myb-like" evidence="2">
    <location>
        <begin position="58"/>
        <end position="129"/>
    </location>
</feature>
<evidence type="ECO:0000313" key="4">
    <source>
        <dbReference type="RefSeq" id="XP_010462803.1"/>
    </source>
</evidence>
<reference evidence="3" key="1">
    <citation type="journal article" date="2014" name="Nat. Commun.">
        <title>The emerging biofuel crop Camelina sativa retains a highly undifferentiated hexaploid genome structure.</title>
        <authorList>
            <person name="Kagale S."/>
            <person name="Koh C."/>
            <person name="Nixon J."/>
            <person name="Bollina V."/>
            <person name="Clarke W.E."/>
            <person name="Tuteja R."/>
            <person name="Spillane C."/>
            <person name="Robinson S.J."/>
            <person name="Links M.G."/>
            <person name="Clarke C."/>
            <person name="Higgins E.E."/>
            <person name="Huebert T."/>
            <person name="Sharpe A.G."/>
            <person name="Parkin I.A."/>
        </authorList>
    </citation>
    <scope>NUCLEOTIDE SEQUENCE [LARGE SCALE GENOMIC DNA]</scope>
    <source>
        <strain evidence="3">cv. DH55</strain>
    </source>
</reference>
<dbReference type="PROSITE" id="PS50090">
    <property type="entry name" value="MYB_LIKE"/>
    <property type="match status" value="1"/>
</dbReference>
<evidence type="ECO:0000259" key="2">
    <source>
        <dbReference type="PROSITE" id="PS50090"/>
    </source>
</evidence>
<feature type="region of interest" description="Disordered" evidence="1">
    <location>
        <begin position="187"/>
        <end position="242"/>
    </location>
</feature>
<dbReference type="PANTHER" id="PTHR45023">
    <property type="match status" value="1"/>
</dbReference>
<sequence>MDSPDSMNPDNSCFMDLLHSQMGTQNVVAHPYDSSSQVPIFSTQCPNDAPSEVGSTQVGRRTKTTWSPADDVLLISAWLNTSKDPITSNQQKGGTFWSRIEKYFASSPKAAGRPHREAMHCKQRWGKINDIVSKFVGCYEAAEKQRSSGMNEDDVMKIALQIYFDDHKVKFTLEHAWRELRHDQKWCSSSSTRGTATTKRRKCVDGSAQSSSSQPHEEDESTTRPPGIKASKGKSKRNVNNT</sequence>
<dbReference type="InterPro" id="IPR001005">
    <property type="entry name" value="SANT/Myb"/>
</dbReference>
<dbReference type="PANTHER" id="PTHR45023:SF4">
    <property type="entry name" value="GLYCINE-RICH PROTEIN-RELATED"/>
    <property type="match status" value="1"/>
</dbReference>
<evidence type="ECO:0000256" key="1">
    <source>
        <dbReference type="SAM" id="MobiDB-lite"/>
    </source>
</evidence>
<evidence type="ECO:0000313" key="3">
    <source>
        <dbReference type="Proteomes" id="UP000694864"/>
    </source>
</evidence>
<dbReference type="Proteomes" id="UP000694864">
    <property type="component" value="Chromosome 14"/>
</dbReference>
<dbReference type="RefSeq" id="XP_010462803.1">
    <property type="nucleotide sequence ID" value="XM_010464501.1"/>
</dbReference>
<keyword evidence="3" id="KW-1185">Reference proteome</keyword>
<organism evidence="3 4">
    <name type="scientific">Camelina sativa</name>
    <name type="common">False flax</name>
    <name type="synonym">Myagrum sativum</name>
    <dbReference type="NCBI Taxonomy" id="90675"/>
    <lineage>
        <taxon>Eukaryota</taxon>
        <taxon>Viridiplantae</taxon>
        <taxon>Streptophyta</taxon>
        <taxon>Embryophyta</taxon>
        <taxon>Tracheophyta</taxon>
        <taxon>Spermatophyta</taxon>
        <taxon>Magnoliopsida</taxon>
        <taxon>eudicotyledons</taxon>
        <taxon>Gunneridae</taxon>
        <taxon>Pentapetalae</taxon>
        <taxon>rosids</taxon>
        <taxon>malvids</taxon>
        <taxon>Brassicales</taxon>
        <taxon>Brassicaceae</taxon>
        <taxon>Camelineae</taxon>
        <taxon>Camelina</taxon>
    </lineage>
</organism>